<evidence type="ECO:0000259" key="5">
    <source>
        <dbReference type="Pfam" id="PF01386"/>
    </source>
</evidence>
<evidence type="ECO:0000256" key="3">
    <source>
        <dbReference type="ARBA" id="ARBA00022980"/>
    </source>
</evidence>
<dbReference type="InterPro" id="IPR020930">
    <property type="entry name" value="Ribosomal_uL5_bac-type"/>
</dbReference>
<dbReference type="Pfam" id="PF14693">
    <property type="entry name" value="Ribosomal_TL5_C"/>
    <property type="match status" value="1"/>
</dbReference>
<dbReference type="STRING" id="554055.A0A2P6VIG9"/>
<evidence type="ECO:0000313" key="8">
    <source>
        <dbReference type="Proteomes" id="UP000239649"/>
    </source>
</evidence>
<feature type="domain" description="Large ribosomal subunit protein bL25 beta" evidence="6">
    <location>
        <begin position="164"/>
        <end position="239"/>
    </location>
</feature>
<dbReference type="InterPro" id="IPR037121">
    <property type="entry name" value="Ribosomal_bL25_C"/>
</dbReference>
<dbReference type="EMBL" id="LHPF02000006">
    <property type="protein sequence ID" value="PSC73857.1"/>
    <property type="molecule type" value="Genomic_DNA"/>
</dbReference>
<evidence type="ECO:0000256" key="2">
    <source>
        <dbReference type="ARBA" id="ARBA00022884"/>
    </source>
</evidence>
<dbReference type="Gene3D" id="2.170.120.20">
    <property type="entry name" value="Ribosomal protein L25, beta domain"/>
    <property type="match status" value="1"/>
</dbReference>
<accession>A0A2P6VIG9</accession>
<reference evidence="7 8" key="1">
    <citation type="journal article" date="2018" name="Plant J.">
        <title>Genome sequences of Chlorella sorokiniana UTEX 1602 and Micractinium conductrix SAG 241.80: implications to maltose excretion by a green alga.</title>
        <authorList>
            <person name="Arriola M.B."/>
            <person name="Velmurugan N."/>
            <person name="Zhang Y."/>
            <person name="Plunkett M.H."/>
            <person name="Hondzo H."/>
            <person name="Barney B.M."/>
        </authorList>
    </citation>
    <scope>NUCLEOTIDE SEQUENCE [LARGE SCALE GENOMIC DNA]</scope>
    <source>
        <strain evidence="7 8">SAG 241.80</strain>
    </source>
</reference>
<dbReference type="Pfam" id="PF01386">
    <property type="entry name" value="Ribosomal_L25p"/>
    <property type="match status" value="1"/>
</dbReference>
<name>A0A2P6VIG9_9CHLO</name>
<feature type="domain" description="Large ribosomal subunit protein bL25 L25" evidence="5">
    <location>
        <begin position="59"/>
        <end position="155"/>
    </location>
</feature>
<keyword evidence="2" id="KW-0694">RNA-binding</keyword>
<dbReference type="GO" id="GO:0008097">
    <property type="term" value="F:5S rRNA binding"/>
    <property type="evidence" value="ECO:0007669"/>
    <property type="project" value="TreeGrafter"/>
</dbReference>
<evidence type="ECO:0000259" key="6">
    <source>
        <dbReference type="Pfam" id="PF14693"/>
    </source>
</evidence>
<dbReference type="InterPro" id="IPR020057">
    <property type="entry name" value="Ribosomal_bL25_b-dom"/>
</dbReference>
<dbReference type="InterPro" id="IPR029751">
    <property type="entry name" value="Ribosomal_L25_dom"/>
</dbReference>
<evidence type="ECO:0000256" key="1">
    <source>
        <dbReference type="ARBA" id="ARBA00022730"/>
    </source>
</evidence>
<dbReference type="SUPFAM" id="SSF50715">
    <property type="entry name" value="Ribosomal protein L25-like"/>
    <property type="match status" value="1"/>
</dbReference>
<evidence type="ECO:0000256" key="4">
    <source>
        <dbReference type="ARBA" id="ARBA00023274"/>
    </source>
</evidence>
<sequence>MLRQGVARVASSMPAMSSSLSAALSSSLAECSTSGRLLPALAARFSAAAAASAAEPPMLVAEPRGDAGSIAATRLRRGGRTPGIVFSGPGGEQQLLALDSKELGRLVTKLGRTAWACSVFNLEIQRPEGGSDTVRALGRQVHMAADTDAVENVTFIYCPPDRQVRVDVPLKIIGDDISPGIKAGGRLNWIRRTIPCTARGDAIPSDFTIDISKMGLNDKLYFTDLSIPVGAALNTKLDTSLPILKVAK</sequence>
<dbReference type="CDD" id="cd00495">
    <property type="entry name" value="Ribosomal_L25_TL5_CTC"/>
    <property type="match status" value="1"/>
</dbReference>
<gene>
    <name evidence="7" type="ORF">C2E20_3119</name>
</gene>
<dbReference type="InterPro" id="IPR020056">
    <property type="entry name" value="Rbsml_bL25/Gln-tRNA_synth_N"/>
</dbReference>
<keyword evidence="4" id="KW-0687">Ribonucleoprotein</keyword>
<dbReference type="GO" id="GO:0003735">
    <property type="term" value="F:structural constituent of ribosome"/>
    <property type="evidence" value="ECO:0007669"/>
    <property type="project" value="InterPro"/>
</dbReference>
<proteinExistence type="predicted"/>
<dbReference type="Gene3D" id="2.40.240.10">
    <property type="entry name" value="Ribosomal Protein L25, Chain P"/>
    <property type="match status" value="1"/>
</dbReference>
<dbReference type="InterPro" id="IPR011035">
    <property type="entry name" value="Ribosomal_bL25/Gln-tRNA_synth"/>
</dbReference>
<keyword evidence="8" id="KW-1185">Reference proteome</keyword>
<evidence type="ECO:0000313" key="7">
    <source>
        <dbReference type="EMBL" id="PSC73857.1"/>
    </source>
</evidence>
<dbReference type="AlphaFoldDB" id="A0A2P6VIG9"/>
<dbReference type="GO" id="GO:0022625">
    <property type="term" value="C:cytosolic large ribosomal subunit"/>
    <property type="evidence" value="ECO:0007669"/>
    <property type="project" value="TreeGrafter"/>
</dbReference>
<keyword evidence="1" id="KW-0699">rRNA-binding</keyword>
<dbReference type="Proteomes" id="UP000239649">
    <property type="component" value="Unassembled WGS sequence"/>
</dbReference>
<comment type="caution">
    <text evidence="7">The sequence shown here is derived from an EMBL/GenBank/DDBJ whole genome shotgun (WGS) entry which is preliminary data.</text>
</comment>
<dbReference type="PANTHER" id="PTHR33284:SF1">
    <property type="entry name" value="RIBOSOMAL PROTEIN L25_GLN-TRNA SYNTHETASE, ANTI-CODON-BINDING DOMAIN-CONTAINING PROTEIN"/>
    <property type="match status" value="1"/>
</dbReference>
<dbReference type="PANTHER" id="PTHR33284">
    <property type="entry name" value="RIBOSOMAL PROTEIN L25/GLN-TRNA SYNTHETASE, ANTI-CODON-BINDING DOMAIN-CONTAINING PROTEIN"/>
    <property type="match status" value="1"/>
</dbReference>
<dbReference type="GO" id="GO:0006412">
    <property type="term" value="P:translation"/>
    <property type="evidence" value="ECO:0007669"/>
    <property type="project" value="InterPro"/>
</dbReference>
<organism evidence="7 8">
    <name type="scientific">Micractinium conductrix</name>
    <dbReference type="NCBI Taxonomy" id="554055"/>
    <lineage>
        <taxon>Eukaryota</taxon>
        <taxon>Viridiplantae</taxon>
        <taxon>Chlorophyta</taxon>
        <taxon>core chlorophytes</taxon>
        <taxon>Trebouxiophyceae</taxon>
        <taxon>Chlorellales</taxon>
        <taxon>Chlorellaceae</taxon>
        <taxon>Chlorella clade</taxon>
        <taxon>Micractinium</taxon>
    </lineage>
</organism>
<keyword evidence="3" id="KW-0689">Ribosomal protein</keyword>
<protein>
    <submittedName>
        <fullName evidence="7">50S ribosomal L25</fullName>
    </submittedName>
</protein>
<dbReference type="OrthoDB" id="193674at2759"/>